<protein>
    <submittedName>
        <fullName evidence="2">Uncharacterized protein</fullName>
    </submittedName>
</protein>
<dbReference type="Proteomes" id="UP001230188">
    <property type="component" value="Unassembled WGS sequence"/>
</dbReference>
<reference evidence="2" key="1">
    <citation type="submission" date="2023-01" db="EMBL/GenBank/DDBJ databases">
        <title>Metagenome sequencing of chrysophaentin producing Chrysophaeum taylorii.</title>
        <authorList>
            <person name="Davison J."/>
            <person name="Bewley C."/>
        </authorList>
    </citation>
    <scope>NUCLEOTIDE SEQUENCE</scope>
    <source>
        <strain evidence="2">NIES-1699</strain>
    </source>
</reference>
<feature type="signal peptide" evidence="1">
    <location>
        <begin position="1"/>
        <end position="20"/>
    </location>
</feature>
<name>A0AAD7U5X1_9STRA</name>
<evidence type="ECO:0000256" key="1">
    <source>
        <dbReference type="SAM" id="SignalP"/>
    </source>
</evidence>
<gene>
    <name evidence="2" type="ORF">CTAYLR_010717</name>
</gene>
<keyword evidence="3" id="KW-1185">Reference proteome</keyword>
<dbReference type="AlphaFoldDB" id="A0AAD7U5X1"/>
<dbReference type="EMBL" id="JAQMWT010000665">
    <property type="protein sequence ID" value="KAJ8598683.1"/>
    <property type="molecule type" value="Genomic_DNA"/>
</dbReference>
<accession>A0AAD7U5X1</accession>
<sequence>MSIGLLLFASSSWALSPVASQAVVSPAKSQTIKVEPSVGRAKATLAPDLYEALTWTTTIDDYLEYLAVFARWIPQQSSDPA</sequence>
<keyword evidence="1" id="KW-0732">Signal</keyword>
<evidence type="ECO:0000313" key="3">
    <source>
        <dbReference type="Proteomes" id="UP001230188"/>
    </source>
</evidence>
<organism evidence="2 3">
    <name type="scientific">Chrysophaeum taylorii</name>
    <dbReference type="NCBI Taxonomy" id="2483200"/>
    <lineage>
        <taxon>Eukaryota</taxon>
        <taxon>Sar</taxon>
        <taxon>Stramenopiles</taxon>
        <taxon>Ochrophyta</taxon>
        <taxon>Pelagophyceae</taxon>
        <taxon>Pelagomonadales</taxon>
        <taxon>Pelagomonadaceae</taxon>
        <taxon>Chrysophaeum</taxon>
    </lineage>
</organism>
<feature type="chain" id="PRO_5042126330" evidence="1">
    <location>
        <begin position="21"/>
        <end position="81"/>
    </location>
</feature>
<proteinExistence type="predicted"/>
<comment type="caution">
    <text evidence="2">The sequence shown here is derived from an EMBL/GenBank/DDBJ whole genome shotgun (WGS) entry which is preliminary data.</text>
</comment>
<evidence type="ECO:0000313" key="2">
    <source>
        <dbReference type="EMBL" id="KAJ8598683.1"/>
    </source>
</evidence>